<dbReference type="GO" id="GO:0030288">
    <property type="term" value="C:outer membrane-bounded periplasmic space"/>
    <property type="evidence" value="ECO:0007669"/>
    <property type="project" value="InterPro"/>
</dbReference>
<dbReference type="EMBL" id="LLXU01000013">
    <property type="protein sequence ID" value="KRG48313.1"/>
    <property type="molecule type" value="Genomic_DNA"/>
</dbReference>
<name>A0A0R0AUH1_9GAMM</name>
<dbReference type="InterPro" id="IPR013783">
    <property type="entry name" value="Ig-like_fold"/>
</dbReference>
<dbReference type="OrthoDB" id="511700at2"/>
<evidence type="ECO:0000259" key="2">
    <source>
        <dbReference type="Pfam" id="PF00345"/>
    </source>
</evidence>
<accession>A0A0R0AUH1</accession>
<dbReference type="Gene3D" id="2.60.40.10">
    <property type="entry name" value="Immunoglobulins"/>
    <property type="match status" value="1"/>
</dbReference>
<dbReference type="AlphaFoldDB" id="A0A0R0AUH1"/>
<evidence type="ECO:0000256" key="1">
    <source>
        <dbReference type="SAM" id="SignalP"/>
    </source>
</evidence>
<keyword evidence="4" id="KW-1185">Reference proteome</keyword>
<protein>
    <recommendedName>
        <fullName evidence="2">Pili assembly chaperone N-terminal domain-containing protein</fullName>
    </recommendedName>
</protein>
<keyword evidence="1" id="KW-0732">Signal</keyword>
<evidence type="ECO:0000313" key="3">
    <source>
        <dbReference type="EMBL" id="KRG48313.1"/>
    </source>
</evidence>
<dbReference type="RefSeq" id="WP_057642788.1">
    <property type="nucleotide sequence ID" value="NZ_LLXU01000013.1"/>
</dbReference>
<reference evidence="3 4" key="1">
    <citation type="submission" date="2015-10" db="EMBL/GenBank/DDBJ databases">
        <title>Genome sequencing and analysis of members of genus Stenotrophomonas.</title>
        <authorList>
            <person name="Patil P.P."/>
            <person name="Midha S."/>
            <person name="Patil P.B."/>
        </authorList>
    </citation>
    <scope>NUCLEOTIDE SEQUENCE [LARGE SCALE GENOMIC DNA]</scope>
    <source>
        <strain evidence="3 4">JCM 16536</strain>
    </source>
</reference>
<dbReference type="InterPro" id="IPR008962">
    <property type="entry name" value="PapD-like_sf"/>
</dbReference>
<dbReference type="PANTHER" id="PTHR30251">
    <property type="entry name" value="PILUS ASSEMBLY CHAPERONE"/>
    <property type="match status" value="1"/>
</dbReference>
<feature type="chain" id="PRO_5006391340" description="Pili assembly chaperone N-terminal domain-containing protein" evidence="1">
    <location>
        <begin position="19"/>
        <end position="234"/>
    </location>
</feature>
<organism evidence="3 4">
    <name type="scientific">Stenotrophomonas panacihumi</name>
    <dbReference type="NCBI Taxonomy" id="676599"/>
    <lineage>
        <taxon>Bacteria</taxon>
        <taxon>Pseudomonadati</taxon>
        <taxon>Pseudomonadota</taxon>
        <taxon>Gammaproteobacteria</taxon>
        <taxon>Lysobacterales</taxon>
        <taxon>Lysobacteraceae</taxon>
        <taxon>Stenotrophomonas</taxon>
    </lineage>
</organism>
<dbReference type="SUPFAM" id="SSF49354">
    <property type="entry name" value="PapD-like"/>
    <property type="match status" value="1"/>
</dbReference>
<evidence type="ECO:0000313" key="4">
    <source>
        <dbReference type="Proteomes" id="UP000051802"/>
    </source>
</evidence>
<comment type="caution">
    <text evidence="3">The sequence shown here is derived from an EMBL/GenBank/DDBJ whole genome shotgun (WGS) entry which is preliminary data.</text>
</comment>
<dbReference type="InterPro" id="IPR050643">
    <property type="entry name" value="Periplasmic_pilus_chap"/>
</dbReference>
<feature type="domain" description="Pili assembly chaperone N-terminal" evidence="2">
    <location>
        <begin position="20"/>
        <end position="112"/>
    </location>
</feature>
<dbReference type="PANTHER" id="PTHR30251:SF4">
    <property type="entry name" value="SLR1668 PROTEIN"/>
    <property type="match status" value="1"/>
</dbReference>
<proteinExistence type="predicted"/>
<dbReference type="GO" id="GO:0071555">
    <property type="term" value="P:cell wall organization"/>
    <property type="evidence" value="ECO:0007669"/>
    <property type="project" value="InterPro"/>
</dbReference>
<dbReference type="Proteomes" id="UP000051802">
    <property type="component" value="Unassembled WGS sequence"/>
</dbReference>
<dbReference type="Pfam" id="PF00345">
    <property type="entry name" value="PapD_N"/>
    <property type="match status" value="1"/>
</dbReference>
<feature type="signal peptide" evidence="1">
    <location>
        <begin position="1"/>
        <end position="18"/>
    </location>
</feature>
<dbReference type="STRING" id="676599.ARC20_02495"/>
<sequence length="234" mass="25040">MRPSAWLLLALLPAMGHAQGLTVSPITVRVPASEPQASVRVANHGQAPWPAEAHLYVWRQEDDADHLEPADDLALSPSRFDIAPGGEQRLRVVRLGAPPAREERAYRLVIEQRRGDAPASPALLRYSAPVFVLPDDTLPSRPVLVAEVVADAAGERLRVRNPGPLHARLADLAFVDATGHRQALYADLAGYVLPGQARSWALPTRAGGYAGGRFLARLNALGEAELAPPAPASP</sequence>
<dbReference type="InterPro" id="IPR016147">
    <property type="entry name" value="Pili_assmbl_chaperone_N"/>
</dbReference>
<gene>
    <name evidence="3" type="ORF">ARC20_02495</name>
</gene>